<dbReference type="AlphaFoldDB" id="A0A7T0PWY3"/>
<dbReference type="Proteomes" id="UP000594637">
    <property type="component" value="Chromosome"/>
</dbReference>
<dbReference type="Gene3D" id="3.30.230.10">
    <property type="match status" value="1"/>
</dbReference>
<feature type="domain" description="GHMP kinase N-terminal" evidence="7">
    <location>
        <begin position="85"/>
        <end position="174"/>
    </location>
</feature>
<dbReference type="PRINTS" id="PR00959">
    <property type="entry name" value="MEVGALKINASE"/>
</dbReference>
<dbReference type="Pfam" id="PF08544">
    <property type="entry name" value="GHMP_kinases_C"/>
    <property type="match status" value="1"/>
</dbReference>
<keyword evidence="5 9" id="KW-0418">Kinase</keyword>
<dbReference type="InterPro" id="IPR005917">
    <property type="entry name" value="Pmev_kinase_bact"/>
</dbReference>
<evidence type="ECO:0000256" key="5">
    <source>
        <dbReference type="ARBA" id="ARBA00022777"/>
    </source>
</evidence>
<dbReference type="InterPro" id="IPR035102">
    <property type="entry name" value="Phosphomevalonate_kinase"/>
</dbReference>
<keyword evidence="4" id="KW-0547">Nucleotide-binding</keyword>
<protein>
    <recommendedName>
        <fullName evidence="2">phosphomevalonate kinase</fullName>
        <ecNumber evidence="2">2.7.4.2</ecNumber>
    </recommendedName>
</protein>
<sequence>MSRSVTRQAPGKLYVAGEYAVVESGHSALLVAVDRFITVTAATASGPRARVSSALYDGGERTWERDAQGLAVPSTGEVDYVISALRVVEELVRERGGEPVMVHLDILSELDDASGRKLGLGSSAAVTVATVRAVADFHDLPLSDLDVLKMALLASDAVEPVGSGGDLAASTFTGWVLYSSPDRQWLREQRRSSGVGALLEARWPGLAVRRMPQADGIDLLVGWTGEPASTASLVSHVQSRLQAQASTAPAATYEQFLAASEACLADLVTALESGDLAGVRRQVTGHRVLLADLARMSGIVIETPELARLVEIASSHGAAAKSSGAGGGDCGIALHGPATSTAALRSAWAEAGIVPLDLAVFTRCEEDS</sequence>
<dbReference type="KEGG" id="arep:ID810_04835"/>
<comment type="pathway">
    <text evidence="1">Isoprenoid biosynthesis; isopentenyl diphosphate biosynthesis via mevalonate pathway; isopentenyl diphosphate from (R)-mevalonate: step 2/3.</text>
</comment>
<organism evidence="9 10">
    <name type="scientific">Actinomyces respiraculi</name>
    <dbReference type="NCBI Taxonomy" id="2744574"/>
    <lineage>
        <taxon>Bacteria</taxon>
        <taxon>Bacillati</taxon>
        <taxon>Actinomycetota</taxon>
        <taxon>Actinomycetes</taxon>
        <taxon>Actinomycetales</taxon>
        <taxon>Actinomycetaceae</taxon>
        <taxon>Actinomyces</taxon>
    </lineage>
</organism>
<dbReference type="PANTHER" id="PTHR31814">
    <property type="match status" value="1"/>
</dbReference>
<evidence type="ECO:0000256" key="6">
    <source>
        <dbReference type="ARBA" id="ARBA00022840"/>
    </source>
</evidence>
<dbReference type="UniPathway" id="UPA00057">
    <property type="reaction ID" value="UER00099"/>
</dbReference>
<dbReference type="InterPro" id="IPR020568">
    <property type="entry name" value="Ribosomal_Su5_D2-typ_SF"/>
</dbReference>
<evidence type="ECO:0000259" key="7">
    <source>
        <dbReference type="Pfam" id="PF00288"/>
    </source>
</evidence>
<evidence type="ECO:0000256" key="1">
    <source>
        <dbReference type="ARBA" id="ARBA00005017"/>
    </source>
</evidence>
<evidence type="ECO:0000256" key="2">
    <source>
        <dbReference type="ARBA" id="ARBA00012958"/>
    </source>
</evidence>
<dbReference type="RefSeq" id="WP_166857667.1">
    <property type="nucleotide sequence ID" value="NZ_CP063989.1"/>
</dbReference>
<accession>A0A7T0PWY3</accession>
<dbReference type="Gene3D" id="3.30.70.890">
    <property type="entry name" value="GHMP kinase, C-terminal domain"/>
    <property type="match status" value="1"/>
</dbReference>
<dbReference type="EMBL" id="CP063989">
    <property type="protein sequence ID" value="QPL06234.1"/>
    <property type="molecule type" value="Genomic_DNA"/>
</dbReference>
<evidence type="ECO:0000259" key="8">
    <source>
        <dbReference type="Pfam" id="PF08544"/>
    </source>
</evidence>
<proteinExistence type="predicted"/>
<evidence type="ECO:0000313" key="9">
    <source>
        <dbReference type="EMBL" id="QPL06234.1"/>
    </source>
</evidence>
<dbReference type="Pfam" id="PF00288">
    <property type="entry name" value="GHMP_kinases_N"/>
    <property type="match status" value="1"/>
</dbReference>
<feature type="domain" description="GHMP kinase C-terminal" evidence="8">
    <location>
        <begin position="268"/>
        <end position="352"/>
    </location>
</feature>
<keyword evidence="3 9" id="KW-0808">Transferase</keyword>
<evidence type="ECO:0000256" key="3">
    <source>
        <dbReference type="ARBA" id="ARBA00022679"/>
    </source>
</evidence>
<dbReference type="PANTHER" id="PTHR31814:SF2">
    <property type="entry name" value="PHOSPHOMEVALONATE KINASE"/>
    <property type="match status" value="1"/>
</dbReference>
<keyword evidence="10" id="KW-1185">Reference proteome</keyword>
<dbReference type="GO" id="GO:0005524">
    <property type="term" value="F:ATP binding"/>
    <property type="evidence" value="ECO:0007669"/>
    <property type="project" value="UniProtKB-KW"/>
</dbReference>
<dbReference type="EC" id="2.7.4.2" evidence="2"/>
<dbReference type="GO" id="GO:0004631">
    <property type="term" value="F:phosphomevalonate kinase activity"/>
    <property type="evidence" value="ECO:0007669"/>
    <property type="project" value="UniProtKB-EC"/>
</dbReference>
<dbReference type="InterPro" id="IPR006204">
    <property type="entry name" value="GHMP_kinase_N_dom"/>
</dbReference>
<reference evidence="9 10" key="1">
    <citation type="submission" date="2020-11" db="EMBL/GenBank/DDBJ databases">
        <title>Actinomyces sp. ZJ750.</title>
        <authorList>
            <person name="Zhou J."/>
        </authorList>
    </citation>
    <scope>NUCLEOTIDE SEQUENCE [LARGE SCALE GENOMIC DNA]</scope>
    <source>
        <strain evidence="9 10">ZJ750</strain>
    </source>
</reference>
<dbReference type="InterPro" id="IPR014721">
    <property type="entry name" value="Ribsml_uS5_D2-typ_fold_subgr"/>
</dbReference>
<dbReference type="InterPro" id="IPR036554">
    <property type="entry name" value="GHMP_kinase_C_sf"/>
</dbReference>
<dbReference type="SUPFAM" id="SSF54211">
    <property type="entry name" value="Ribosomal protein S5 domain 2-like"/>
    <property type="match status" value="1"/>
</dbReference>
<gene>
    <name evidence="9" type="ORF">ID810_04835</name>
</gene>
<dbReference type="InterPro" id="IPR013750">
    <property type="entry name" value="GHMP_kinase_C_dom"/>
</dbReference>
<dbReference type="SUPFAM" id="SSF55060">
    <property type="entry name" value="GHMP Kinase, C-terminal domain"/>
    <property type="match status" value="1"/>
</dbReference>
<evidence type="ECO:0000256" key="4">
    <source>
        <dbReference type="ARBA" id="ARBA00022741"/>
    </source>
</evidence>
<name>A0A7T0PWY3_9ACTO</name>
<keyword evidence="6" id="KW-0067">ATP-binding</keyword>
<evidence type="ECO:0000313" key="10">
    <source>
        <dbReference type="Proteomes" id="UP000594637"/>
    </source>
</evidence>
<dbReference type="NCBIfam" id="TIGR01220">
    <property type="entry name" value="Pmev_kin_Gr_pos"/>
    <property type="match status" value="1"/>
</dbReference>
<dbReference type="GO" id="GO:0019287">
    <property type="term" value="P:isopentenyl diphosphate biosynthetic process, mevalonate pathway"/>
    <property type="evidence" value="ECO:0007669"/>
    <property type="project" value="UniProtKB-UniPathway"/>
</dbReference>